<dbReference type="GO" id="GO:0000502">
    <property type="term" value="C:proteasome complex"/>
    <property type="evidence" value="ECO:0007669"/>
    <property type="project" value="UniProtKB-KW"/>
</dbReference>
<dbReference type="PANTHER" id="PTHR23346:SF19">
    <property type="entry name" value="PROTEASOME ADAPTER AND SCAFFOLD PROTEIN ECM29"/>
    <property type="match status" value="1"/>
</dbReference>
<dbReference type="GO" id="GO:0060090">
    <property type="term" value="F:molecular adaptor activity"/>
    <property type="evidence" value="ECO:0007669"/>
    <property type="project" value="InterPro"/>
</dbReference>
<dbReference type="InterPro" id="IPR016024">
    <property type="entry name" value="ARM-type_fold"/>
</dbReference>
<evidence type="ECO:0000259" key="6">
    <source>
        <dbReference type="Pfam" id="PF24492"/>
    </source>
</evidence>
<dbReference type="GO" id="GO:0005634">
    <property type="term" value="C:nucleus"/>
    <property type="evidence" value="ECO:0007669"/>
    <property type="project" value="TreeGrafter"/>
</dbReference>
<keyword evidence="2" id="KW-0963">Cytoplasm</keyword>
<feature type="domain" description="Proteasome adapter and scaffold protein ECM29 HEAT-repeat" evidence="6">
    <location>
        <begin position="1305"/>
        <end position="1466"/>
    </location>
</feature>
<dbReference type="InterPro" id="IPR024372">
    <property type="entry name" value="Ecm29_N"/>
</dbReference>
<dbReference type="Proteomes" id="UP001310594">
    <property type="component" value="Unassembled WGS sequence"/>
</dbReference>
<feature type="domain" description="Proteasome component Ecm29 N-terminal" evidence="5">
    <location>
        <begin position="16"/>
        <end position="533"/>
    </location>
</feature>
<dbReference type="Pfam" id="PF23731">
    <property type="entry name" value="ARM_ECM29_C"/>
    <property type="match status" value="1"/>
</dbReference>
<proteinExistence type="predicted"/>
<evidence type="ECO:0000313" key="8">
    <source>
        <dbReference type="Proteomes" id="UP001310594"/>
    </source>
</evidence>
<organism evidence="7 8">
    <name type="scientific">Elasticomyces elasticus</name>
    <dbReference type="NCBI Taxonomy" id="574655"/>
    <lineage>
        <taxon>Eukaryota</taxon>
        <taxon>Fungi</taxon>
        <taxon>Dikarya</taxon>
        <taxon>Ascomycota</taxon>
        <taxon>Pezizomycotina</taxon>
        <taxon>Dothideomycetes</taxon>
        <taxon>Dothideomycetidae</taxon>
        <taxon>Mycosphaerellales</taxon>
        <taxon>Teratosphaeriaceae</taxon>
        <taxon>Elasticomyces</taxon>
    </lineage>
</organism>
<dbReference type="EMBL" id="JAVRQU010000017">
    <property type="protein sequence ID" value="KAK5693402.1"/>
    <property type="molecule type" value="Genomic_DNA"/>
</dbReference>
<protein>
    <submittedName>
        <fullName evidence="7">Proteasome component M29</fullName>
    </submittedName>
</protein>
<evidence type="ECO:0000259" key="5">
    <source>
        <dbReference type="Pfam" id="PF13001"/>
    </source>
</evidence>
<comment type="caution">
    <text evidence="7">The sequence shown here is derived from an EMBL/GenBank/DDBJ whole genome shotgun (WGS) entry which is preliminary data.</text>
</comment>
<name>A0AAN7VNQ2_9PEZI</name>
<keyword evidence="4 7" id="KW-0647">Proteasome</keyword>
<dbReference type="InterPro" id="IPR055443">
    <property type="entry name" value="HEAT_ECM29"/>
</dbReference>
<dbReference type="PANTHER" id="PTHR23346">
    <property type="entry name" value="TRANSLATIONAL ACTIVATOR GCN1-RELATED"/>
    <property type="match status" value="1"/>
</dbReference>
<sequence length="1848" mass="201881">MASATQTPEQRELALIDKVELRIALADSDTKLEAILKTYLAPLLLKLGSEHVSVRNKLIAICQHVSTRIKPQSIQLPVAALVKQFKEQESPLVRHFDLLYIQQGVDRLPAIGKAELLPIVVGGISKSGSQGPQVFNLLLRLLEYFTLPLRGSKEDIAMREQFAVTDNDTAYLASWLGKFILFNPQKGTTTTCPGLNAEEYAFINLQGKENPWSPSAGGLNLLRTKTLAARLLSSGLFNDHERFLPALIASADPASNINDVGDDMMKRALPATDLEDEALMKQLFALYFGDNRAPRVRAPLQLKILGLLNKSTHSTTFSHHIMRMVEDGVASPATDGDDVVMSNAPTSNATAGREATKLRSAIFQYVNFAARHGSTESLHAIAPRVIARLRDFIDNQGWPKPGPNEDLTSRGYAYEVIGLLAKAGPRNVLVEAVHPSLDLLRYLFESLAKDPSGSSIIVSIEEALSTVLSALSSIQLTIDEQDVLEDLFVDQMSQSADLDAHKRLRSTRYVTVRFANRCLRYGSVKARWIDILGVGAVGDRAEVREEAERGLSPYWYRMLNGSLGTTQQEHIDFPTFSAVIRQFFQGHTTSKEAEPMAIAQQAKLAYPHCFQHMTTFARRILYHEAMSLSNAASGIDSEWERRVDAAVESDEKAREAIRTHLETVEADSAGTVAVLLSALFLTVTDTTSITGSSSQLVELLSLSPDTLIGSLLARTNELLPMITSNSHAKRIGASHTFGILASHPQSDATEIAGQVARLRTTVSKWDGATGAAANQVHGAVIALGYYYSRLAYRHHKPVSDDGFMSYLKEVTGIAASAKDNTLQEASHIVIGQLCLFEAVELDALSKTVELRTLVDKLYSTAKGGNEAAILSLGQLSMILPEAAEKAENDLAYVEEQLHKLHEIRQAEVHFTVGEAISYLASGWQSTALATKLDIMGPKPERPVRTYTLGRVIDRILGDCMNTKPALKKAAVMWLLCLVQFCGHLPEIQQRLEKCQVAFKRCLGDRDELVQETASRGLGLIYEKGDRRLKDDLVRDLVSSFSSDRQSQLAGNVSADTELFEPGQLPTGDGKSVSTYKEVMSLASEVGDSSLVYHFMSMASSNAIWSSRAAFGRFGLSSVLSDSSVDGYLADNPKLYPKLFRYRFDPNGGVQRSMNDIWYALVKDSTATIDKHFAAIIEDLLASVLGKEWRVRQASCAAIADLVQGRPLDRYEQYLERIWTQCFKVLDDIKESVRAAAASLARVLTGVLTRALEADHSATKNASAMLKHVLPFLLSPSGMESSAQEVQSFSVRTLLEIIKKANGSTLRPFIPELVERLIGLLSSLEPEEVNYLHLNASKYKLTEQKIDDMRLSSVRSSPLMEAIERCLDLLDDETMLRLQPRLENAMKSALGLPSKVGAGRVLVSLSTRRLAVFRPFVDHFLRLVEKLIQDRNETVASSYAVAAGYLARAADDKQILRLIDFAKGLYFDSEGDRESTTPRRSITSGEIVYAFAKHAADRFNSVAAAILPFVFVAKHDPNEQVKEQFQSAWNESVGGSRAVALYLTEIVALSDKHLDSPQWVLKHTSARAVADAVTVVAALESKISKDTAAVIWPTLEKALGGKTWEGKDVVLAAFAKFVKSAAPEYIQRPGVSDTFVKIATREAKRQNATYKPHAVKCLGQIALALKDVDLSQTVIAIVKPIFEDASTGDPMAVDGEETDQKSHTLEHATLAAGVEALLASINPVVLSGEGLALALSQSLAMVASLHTPPASVNRSTYTGLKQLFESVRKQGKGDVVGAEATSSLKDLLFGPDPGTEALRLLRADAIVSAVKASPSLGAALGTSIQTALKDEKSLLVRDRLAQLASAAKE</sequence>
<dbReference type="InterPro" id="IPR011989">
    <property type="entry name" value="ARM-like"/>
</dbReference>
<dbReference type="GO" id="GO:0005737">
    <property type="term" value="C:cytoplasm"/>
    <property type="evidence" value="ECO:0007669"/>
    <property type="project" value="UniProtKB-SubCell"/>
</dbReference>
<evidence type="ECO:0000256" key="2">
    <source>
        <dbReference type="ARBA" id="ARBA00022490"/>
    </source>
</evidence>
<evidence type="ECO:0000313" key="7">
    <source>
        <dbReference type="EMBL" id="KAK5693402.1"/>
    </source>
</evidence>
<evidence type="ECO:0000256" key="4">
    <source>
        <dbReference type="ARBA" id="ARBA00022942"/>
    </source>
</evidence>
<reference evidence="7" key="1">
    <citation type="submission" date="2023-08" db="EMBL/GenBank/DDBJ databases">
        <title>Black Yeasts Isolated from many extreme environments.</title>
        <authorList>
            <person name="Coleine C."/>
            <person name="Stajich J.E."/>
            <person name="Selbmann L."/>
        </authorList>
    </citation>
    <scope>NUCLEOTIDE SEQUENCE</scope>
    <source>
        <strain evidence="7">CCFEE 5810</strain>
    </source>
</reference>
<dbReference type="Pfam" id="PF13001">
    <property type="entry name" value="ECM29_N"/>
    <property type="match status" value="1"/>
</dbReference>
<gene>
    <name evidence="7" type="primary">ECM29</name>
    <name evidence="7" type="ORF">LTR97_009971</name>
</gene>
<dbReference type="SUPFAM" id="SSF48371">
    <property type="entry name" value="ARM repeat"/>
    <property type="match status" value="2"/>
</dbReference>
<evidence type="ECO:0000256" key="3">
    <source>
        <dbReference type="ARBA" id="ARBA00022737"/>
    </source>
</evidence>
<evidence type="ECO:0000256" key="1">
    <source>
        <dbReference type="ARBA" id="ARBA00004496"/>
    </source>
</evidence>
<dbReference type="GO" id="GO:0043248">
    <property type="term" value="P:proteasome assembly"/>
    <property type="evidence" value="ECO:0007669"/>
    <property type="project" value="InterPro"/>
</dbReference>
<dbReference type="Pfam" id="PF24492">
    <property type="entry name" value="HEAT_ECM29"/>
    <property type="match status" value="1"/>
</dbReference>
<keyword evidence="3" id="KW-0677">Repeat</keyword>
<comment type="subcellular location">
    <subcellularLocation>
        <location evidence="1">Cytoplasm</location>
    </subcellularLocation>
</comment>
<accession>A0AAN7VNQ2</accession>
<dbReference type="Gene3D" id="1.25.10.10">
    <property type="entry name" value="Leucine-rich Repeat Variant"/>
    <property type="match status" value="2"/>
</dbReference>
<dbReference type="GO" id="GO:0036503">
    <property type="term" value="P:ERAD pathway"/>
    <property type="evidence" value="ECO:0007669"/>
    <property type="project" value="TreeGrafter"/>
</dbReference>